<accession>A0A9D3P5M9</accession>
<proteinExistence type="predicted"/>
<dbReference type="EMBL" id="JAHKSW010000003">
    <property type="protein sequence ID" value="KAG7334524.1"/>
    <property type="molecule type" value="Genomic_DNA"/>
</dbReference>
<dbReference type="AlphaFoldDB" id="A0A9D3P5M9"/>
<organism evidence="2 3">
    <name type="scientific">Hemibagrus wyckioides</name>
    <dbReference type="NCBI Taxonomy" id="337641"/>
    <lineage>
        <taxon>Eukaryota</taxon>
        <taxon>Metazoa</taxon>
        <taxon>Chordata</taxon>
        <taxon>Craniata</taxon>
        <taxon>Vertebrata</taxon>
        <taxon>Euteleostomi</taxon>
        <taxon>Actinopterygii</taxon>
        <taxon>Neopterygii</taxon>
        <taxon>Teleostei</taxon>
        <taxon>Ostariophysi</taxon>
        <taxon>Siluriformes</taxon>
        <taxon>Bagridae</taxon>
        <taxon>Hemibagrus</taxon>
    </lineage>
</organism>
<keyword evidence="1" id="KW-0472">Membrane</keyword>
<evidence type="ECO:0000313" key="2">
    <source>
        <dbReference type="EMBL" id="KAG7334524.1"/>
    </source>
</evidence>
<keyword evidence="1" id="KW-0812">Transmembrane</keyword>
<dbReference type="Proteomes" id="UP000824219">
    <property type="component" value="Linkage Group LG03"/>
</dbReference>
<evidence type="ECO:0000256" key="1">
    <source>
        <dbReference type="SAM" id="Phobius"/>
    </source>
</evidence>
<comment type="caution">
    <text evidence="2">The sequence shown here is derived from an EMBL/GenBank/DDBJ whole genome shotgun (WGS) entry which is preliminary data.</text>
</comment>
<name>A0A9D3P5M9_9TELE</name>
<reference evidence="2 3" key="1">
    <citation type="submission" date="2021-06" db="EMBL/GenBank/DDBJ databases">
        <title>Chromosome-level genome assembly of the red-tail catfish (Hemibagrus wyckioides).</title>
        <authorList>
            <person name="Shao F."/>
        </authorList>
    </citation>
    <scope>NUCLEOTIDE SEQUENCE [LARGE SCALE GENOMIC DNA]</scope>
    <source>
        <strain evidence="2">EC202008001</strain>
        <tissue evidence="2">Blood</tissue>
    </source>
</reference>
<gene>
    <name evidence="2" type="ORF">KOW79_002931</name>
</gene>
<keyword evidence="1" id="KW-1133">Transmembrane helix</keyword>
<feature type="transmembrane region" description="Helical" evidence="1">
    <location>
        <begin position="35"/>
        <end position="58"/>
    </location>
</feature>
<sequence length="168" mass="17733">MNRRVSAGWQAAVTAWCASQQLFRGLTQISRFSSAAPLSISGSGAVVNVPLSLAFFLLRTTHVIRTRSKPHVLHHNAGDSLCRSAVNGIDQSHAEEGRNTLLLYCPIDLLPSCPASPGGFHFFPLSSLASVSGVQCSSSAGKALLSRSNSVKGADCLEGAENTNRRAV</sequence>
<protein>
    <submittedName>
        <fullName evidence="2">Uncharacterized protein</fullName>
    </submittedName>
</protein>
<keyword evidence="3" id="KW-1185">Reference proteome</keyword>
<evidence type="ECO:0000313" key="3">
    <source>
        <dbReference type="Proteomes" id="UP000824219"/>
    </source>
</evidence>